<dbReference type="RefSeq" id="XP_068347510.1">
    <property type="nucleotide sequence ID" value="XM_068512660.1"/>
</dbReference>
<dbReference type="Proteomes" id="UP000179807">
    <property type="component" value="Unassembled WGS sequence"/>
</dbReference>
<keyword evidence="4" id="KW-1185">Reference proteome</keyword>
<proteinExistence type="predicted"/>
<feature type="region of interest" description="Disordered" evidence="2">
    <location>
        <begin position="139"/>
        <end position="166"/>
    </location>
</feature>
<gene>
    <name evidence="3" type="ORF">TRFO_39459</name>
</gene>
<feature type="coiled-coil region" evidence="1">
    <location>
        <begin position="169"/>
        <end position="196"/>
    </location>
</feature>
<organism evidence="3 4">
    <name type="scientific">Tritrichomonas foetus</name>
    <dbReference type="NCBI Taxonomy" id="1144522"/>
    <lineage>
        <taxon>Eukaryota</taxon>
        <taxon>Metamonada</taxon>
        <taxon>Parabasalia</taxon>
        <taxon>Tritrichomonadida</taxon>
        <taxon>Tritrichomonadidae</taxon>
        <taxon>Tritrichomonas</taxon>
    </lineage>
</organism>
<comment type="caution">
    <text evidence="3">The sequence shown here is derived from an EMBL/GenBank/DDBJ whole genome shotgun (WGS) entry which is preliminary data.</text>
</comment>
<accession>A0A1J4JA96</accession>
<dbReference type="GeneID" id="94847364"/>
<protein>
    <submittedName>
        <fullName evidence="3">Uncharacterized protein</fullName>
    </submittedName>
</protein>
<evidence type="ECO:0000313" key="3">
    <source>
        <dbReference type="EMBL" id="OHS94373.1"/>
    </source>
</evidence>
<dbReference type="AlphaFoldDB" id="A0A1J4JA96"/>
<keyword evidence="1" id="KW-0175">Coiled coil</keyword>
<dbReference type="VEuPathDB" id="TrichDB:TRFO_39459"/>
<evidence type="ECO:0000256" key="1">
    <source>
        <dbReference type="SAM" id="Coils"/>
    </source>
</evidence>
<reference evidence="3" key="1">
    <citation type="submission" date="2016-10" db="EMBL/GenBank/DDBJ databases">
        <authorList>
            <person name="Benchimol M."/>
            <person name="Almeida L.G."/>
            <person name="Vasconcelos A.T."/>
            <person name="Perreira-Neves A."/>
            <person name="Rosa I.A."/>
            <person name="Tasca T."/>
            <person name="Bogo M.R."/>
            <person name="de Souza W."/>
        </authorList>
    </citation>
    <scope>NUCLEOTIDE SEQUENCE [LARGE SCALE GENOMIC DNA]</scope>
    <source>
        <strain evidence="3">K</strain>
    </source>
</reference>
<sequence length="306" mass="34197">MAETVPIPSRFLHPPHRPESCILNQQPTPELSKSENIRPIDNINLKNNLNATENNQSSRLQPQNSVSSLNEPDEISNMKLSNKANSAGSLTTSTSNVKLGLKASSLGMNSAALKLASGINLTPGLNMNNSMGYNSVKAQSRGKQRKMSLTKGLSPGRFGRSVSPTRPSKDAYFRVVQEAEDEITEIESKIEMKIKNIKIEAAKNLKEIESCAPNSPRCNEIRELEIEYNQRENEILTQVADIHKSIESLLLQRKELQAQHKNWLDDRKRKIFLLKKETNLMQNPGQAYPNASLFIQPIVLVRSSLT</sequence>
<feature type="coiled-coil region" evidence="1">
    <location>
        <begin position="239"/>
        <end position="266"/>
    </location>
</feature>
<evidence type="ECO:0000313" key="4">
    <source>
        <dbReference type="Proteomes" id="UP000179807"/>
    </source>
</evidence>
<dbReference type="EMBL" id="MLAK01001325">
    <property type="protein sequence ID" value="OHS94373.1"/>
    <property type="molecule type" value="Genomic_DNA"/>
</dbReference>
<name>A0A1J4JA96_9EUKA</name>
<evidence type="ECO:0000256" key="2">
    <source>
        <dbReference type="SAM" id="MobiDB-lite"/>
    </source>
</evidence>